<proteinExistence type="predicted"/>
<comment type="caution">
    <text evidence="11">The sequence shown here is derived from an EMBL/GenBank/DDBJ whole genome shotgun (WGS) entry which is preliminary data.</text>
</comment>
<evidence type="ECO:0000256" key="3">
    <source>
        <dbReference type="ARBA" id="ARBA00022617"/>
    </source>
</evidence>
<evidence type="ECO:0000256" key="2">
    <source>
        <dbReference type="ARBA" id="ARBA00022448"/>
    </source>
</evidence>
<evidence type="ECO:0000256" key="1">
    <source>
        <dbReference type="ARBA" id="ARBA00001926"/>
    </source>
</evidence>
<dbReference type="PANTHER" id="PTHR35008:SF8">
    <property type="entry name" value="ALCOHOL DEHYDROGENASE CYTOCHROME C SUBUNIT"/>
    <property type="match status" value="1"/>
</dbReference>
<feature type="chain" id="PRO_5037940141" description="Cytochrome c domain-containing protein" evidence="9">
    <location>
        <begin position="36"/>
        <end position="674"/>
    </location>
</feature>
<dbReference type="Pfam" id="PF00034">
    <property type="entry name" value="Cytochrom_C"/>
    <property type="match status" value="1"/>
</dbReference>
<keyword evidence="5 8" id="KW-0479">Metal-binding</keyword>
<dbReference type="GO" id="GO:0020037">
    <property type="term" value="F:heme binding"/>
    <property type="evidence" value="ECO:0007669"/>
    <property type="project" value="InterPro"/>
</dbReference>
<name>A0A916UCJ3_9HYPH</name>
<comment type="cofactor">
    <cofactor evidence="1">
        <name>heme c</name>
        <dbReference type="ChEBI" id="CHEBI:61717"/>
    </cofactor>
</comment>
<dbReference type="PRINTS" id="PR00605">
    <property type="entry name" value="CYTCHROMECIC"/>
</dbReference>
<feature type="domain" description="Cytochrome c" evidence="10">
    <location>
        <begin position="331"/>
        <end position="416"/>
    </location>
</feature>
<dbReference type="AlphaFoldDB" id="A0A916UCJ3"/>
<dbReference type="Gene3D" id="1.10.760.10">
    <property type="entry name" value="Cytochrome c-like domain"/>
    <property type="match status" value="2"/>
</dbReference>
<dbReference type="Proteomes" id="UP000637002">
    <property type="component" value="Unassembled WGS sequence"/>
</dbReference>
<protein>
    <recommendedName>
        <fullName evidence="10">Cytochrome c domain-containing protein</fullName>
    </recommendedName>
</protein>
<evidence type="ECO:0000259" key="10">
    <source>
        <dbReference type="PROSITE" id="PS51007"/>
    </source>
</evidence>
<dbReference type="PANTHER" id="PTHR35008">
    <property type="entry name" value="BLL4482 PROTEIN-RELATED"/>
    <property type="match status" value="1"/>
</dbReference>
<feature type="domain" description="Cytochrome c" evidence="10">
    <location>
        <begin position="206"/>
        <end position="314"/>
    </location>
</feature>
<dbReference type="InterPro" id="IPR008168">
    <property type="entry name" value="Cyt_C_IC"/>
</dbReference>
<sequence>MRLGVSERVNRRVASVGAAVLVVSMALGSGAQAWAQGAPSAGAPAQPAAGGAPAGALDDAALVARGEYLARLGDCMPCHTRDKAKPYAGGLGLATPFGTLYSVNITSDPKTGIGSWTFGDFKNAVHGGIRKDGAFLYPGMPFDAYTAITEDDLQALWAYVRRIPPVEASNRDNALAFPFNIRMGLLAWRELFFAPAYFKPTAGKSDEWNRGAYLVEALGHCSDCHSPRNLMGAIKGKAQFTGTEIDGFYAPAIDAAALTKAGWTADTLTQFFKIGSAPGRTAVFGPMAEVIRNSTSGWTDADLKAMVTYLFDAPPPLDRPAPQVGSPLAPDVIARAGQIYVDNCMECHQPHGAGKPGVAPNLAGNPAVTAAEPYNILMATLGGLPSDGAYGAMPSFAGRLGDGQIADLANYIRISWGNTAAPNVTAEMVAAWRATAAVPDYGTQAASAFSCPKVGGGPGQAGPDPVAVAAISGMLTAGNDDIGELATLYRNTASDTGLANTVNAVVTAYCPVVAAETIPEWQKNVELKRFALKVSAALAPQTAAVKFPPLDFLWAVPAGRSLVAREPDGDPAQLNCPANDGKMVPQELVAQAGLVLGTATTPVPGDTAANLATALMAKNPKARPSDVANALIAAYCPIAKAAPGTTVAQRRSWLEGFGEQVIETLETTRVAQAK</sequence>
<evidence type="ECO:0000256" key="6">
    <source>
        <dbReference type="ARBA" id="ARBA00022982"/>
    </source>
</evidence>
<feature type="domain" description="Cytochrome c" evidence="10">
    <location>
        <begin position="61"/>
        <end position="164"/>
    </location>
</feature>
<dbReference type="PROSITE" id="PS51007">
    <property type="entry name" value="CYTC"/>
    <property type="match status" value="3"/>
</dbReference>
<dbReference type="InterPro" id="IPR036909">
    <property type="entry name" value="Cyt_c-like_dom_sf"/>
</dbReference>
<evidence type="ECO:0000256" key="8">
    <source>
        <dbReference type="PROSITE-ProRule" id="PRU00433"/>
    </source>
</evidence>
<dbReference type="EMBL" id="BMGG01000005">
    <property type="protein sequence ID" value="GGC68014.1"/>
    <property type="molecule type" value="Genomic_DNA"/>
</dbReference>
<keyword evidence="2" id="KW-0813">Transport</keyword>
<evidence type="ECO:0000313" key="12">
    <source>
        <dbReference type="Proteomes" id="UP000637002"/>
    </source>
</evidence>
<reference evidence="11" key="2">
    <citation type="submission" date="2020-09" db="EMBL/GenBank/DDBJ databases">
        <authorList>
            <person name="Sun Q."/>
            <person name="Zhou Y."/>
        </authorList>
    </citation>
    <scope>NUCLEOTIDE SEQUENCE</scope>
    <source>
        <strain evidence="11">CGMCC 1.12919</strain>
    </source>
</reference>
<evidence type="ECO:0000256" key="7">
    <source>
        <dbReference type="ARBA" id="ARBA00023004"/>
    </source>
</evidence>
<dbReference type="InterPro" id="IPR009056">
    <property type="entry name" value="Cyt_c-like_dom"/>
</dbReference>
<dbReference type="InterPro" id="IPR051459">
    <property type="entry name" value="Cytochrome_c-type_DH"/>
</dbReference>
<evidence type="ECO:0000256" key="5">
    <source>
        <dbReference type="ARBA" id="ARBA00022723"/>
    </source>
</evidence>
<keyword evidence="3 8" id="KW-0349">Heme</keyword>
<reference evidence="11" key="1">
    <citation type="journal article" date="2014" name="Int. J. Syst. Evol. Microbiol.">
        <title>Complete genome sequence of Corynebacterium casei LMG S-19264T (=DSM 44701T), isolated from a smear-ripened cheese.</title>
        <authorList>
            <consortium name="US DOE Joint Genome Institute (JGI-PGF)"/>
            <person name="Walter F."/>
            <person name="Albersmeier A."/>
            <person name="Kalinowski J."/>
            <person name="Ruckert C."/>
        </authorList>
    </citation>
    <scope>NUCLEOTIDE SEQUENCE</scope>
    <source>
        <strain evidence="11">CGMCC 1.12919</strain>
    </source>
</reference>
<keyword evidence="7 8" id="KW-0408">Iron</keyword>
<dbReference type="SUPFAM" id="SSF46626">
    <property type="entry name" value="Cytochrome c"/>
    <property type="match status" value="3"/>
</dbReference>
<evidence type="ECO:0000256" key="4">
    <source>
        <dbReference type="ARBA" id="ARBA00022660"/>
    </source>
</evidence>
<organism evidence="11 12">
    <name type="scientific">Chelatococcus reniformis</name>
    <dbReference type="NCBI Taxonomy" id="1494448"/>
    <lineage>
        <taxon>Bacteria</taxon>
        <taxon>Pseudomonadati</taxon>
        <taxon>Pseudomonadota</taxon>
        <taxon>Alphaproteobacteria</taxon>
        <taxon>Hyphomicrobiales</taxon>
        <taxon>Chelatococcaceae</taxon>
        <taxon>Chelatococcus</taxon>
    </lineage>
</organism>
<keyword evidence="4" id="KW-0679">Respiratory chain</keyword>
<keyword evidence="12" id="KW-1185">Reference proteome</keyword>
<keyword evidence="9" id="KW-0732">Signal</keyword>
<dbReference type="GO" id="GO:0009055">
    <property type="term" value="F:electron transfer activity"/>
    <property type="evidence" value="ECO:0007669"/>
    <property type="project" value="InterPro"/>
</dbReference>
<keyword evidence="6" id="KW-0249">Electron transport</keyword>
<evidence type="ECO:0000256" key="9">
    <source>
        <dbReference type="SAM" id="SignalP"/>
    </source>
</evidence>
<dbReference type="GO" id="GO:0005506">
    <property type="term" value="F:iron ion binding"/>
    <property type="evidence" value="ECO:0007669"/>
    <property type="project" value="InterPro"/>
</dbReference>
<accession>A0A916UCJ3</accession>
<gene>
    <name evidence="11" type="ORF">GCM10010994_28210</name>
</gene>
<feature type="signal peptide" evidence="9">
    <location>
        <begin position="1"/>
        <end position="35"/>
    </location>
</feature>
<evidence type="ECO:0000313" key="11">
    <source>
        <dbReference type="EMBL" id="GGC68014.1"/>
    </source>
</evidence>